<proteinExistence type="predicted"/>
<evidence type="ECO:0000313" key="2">
    <source>
        <dbReference type="EMBL" id="KAK8960376.1"/>
    </source>
</evidence>
<organism evidence="2 3">
    <name type="scientific">Platanthera guangdongensis</name>
    <dbReference type="NCBI Taxonomy" id="2320717"/>
    <lineage>
        <taxon>Eukaryota</taxon>
        <taxon>Viridiplantae</taxon>
        <taxon>Streptophyta</taxon>
        <taxon>Embryophyta</taxon>
        <taxon>Tracheophyta</taxon>
        <taxon>Spermatophyta</taxon>
        <taxon>Magnoliopsida</taxon>
        <taxon>Liliopsida</taxon>
        <taxon>Asparagales</taxon>
        <taxon>Orchidaceae</taxon>
        <taxon>Orchidoideae</taxon>
        <taxon>Orchideae</taxon>
        <taxon>Orchidinae</taxon>
        <taxon>Platanthera</taxon>
    </lineage>
</organism>
<protein>
    <submittedName>
        <fullName evidence="2">Uncharacterized protein</fullName>
    </submittedName>
</protein>
<dbReference type="Proteomes" id="UP001412067">
    <property type="component" value="Unassembled WGS sequence"/>
</dbReference>
<evidence type="ECO:0000313" key="3">
    <source>
        <dbReference type="Proteomes" id="UP001412067"/>
    </source>
</evidence>
<keyword evidence="1" id="KW-0812">Transmembrane</keyword>
<feature type="transmembrane region" description="Helical" evidence="1">
    <location>
        <begin position="21"/>
        <end position="44"/>
    </location>
</feature>
<evidence type="ECO:0000256" key="1">
    <source>
        <dbReference type="SAM" id="Phobius"/>
    </source>
</evidence>
<name>A0ABR2M8M3_9ASPA</name>
<dbReference type="EMBL" id="JBBWWR010000010">
    <property type="protein sequence ID" value="KAK8960376.1"/>
    <property type="molecule type" value="Genomic_DNA"/>
</dbReference>
<keyword evidence="1" id="KW-1133">Transmembrane helix</keyword>
<keyword evidence="1" id="KW-0472">Membrane</keyword>
<comment type="caution">
    <text evidence="2">The sequence shown here is derived from an EMBL/GenBank/DDBJ whole genome shotgun (WGS) entry which is preliminary data.</text>
</comment>
<gene>
    <name evidence="2" type="ORF">KSP40_PGU000598</name>
</gene>
<sequence length="122" mass="13957">MAYCYGRQDPSVFDALTASPLSYPVLFILLTVFLLLSVSCFFFYEEMLESADEQMSVALLLTPPRPAPLSPPPRFLGFPLRRKKLRRNQLRRTATCRRTANGELRRDVGGIPAFFRNRICVI</sequence>
<reference evidence="2 3" key="1">
    <citation type="journal article" date="2022" name="Nat. Plants">
        <title>Genomes of leafy and leafless Platanthera orchids illuminate the evolution of mycoheterotrophy.</title>
        <authorList>
            <person name="Li M.H."/>
            <person name="Liu K.W."/>
            <person name="Li Z."/>
            <person name="Lu H.C."/>
            <person name="Ye Q.L."/>
            <person name="Zhang D."/>
            <person name="Wang J.Y."/>
            <person name="Li Y.F."/>
            <person name="Zhong Z.M."/>
            <person name="Liu X."/>
            <person name="Yu X."/>
            <person name="Liu D.K."/>
            <person name="Tu X.D."/>
            <person name="Liu B."/>
            <person name="Hao Y."/>
            <person name="Liao X.Y."/>
            <person name="Jiang Y.T."/>
            <person name="Sun W.H."/>
            <person name="Chen J."/>
            <person name="Chen Y.Q."/>
            <person name="Ai Y."/>
            <person name="Zhai J.W."/>
            <person name="Wu S.S."/>
            <person name="Zhou Z."/>
            <person name="Hsiao Y.Y."/>
            <person name="Wu W.L."/>
            <person name="Chen Y.Y."/>
            <person name="Lin Y.F."/>
            <person name="Hsu J.L."/>
            <person name="Li C.Y."/>
            <person name="Wang Z.W."/>
            <person name="Zhao X."/>
            <person name="Zhong W.Y."/>
            <person name="Ma X.K."/>
            <person name="Ma L."/>
            <person name="Huang J."/>
            <person name="Chen G.Z."/>
            <person name="Huang M.Z."/>
            <person name="Huang L."/>
            <person name="Peng D.H."/>
            <person name="Luo Y.B."/>
            <person name="Zou S.Q."/>
            <person name="Chen S.P."/>
            <person name="Lan S."/>
            <person name="Tsai W.C."/>
            <person name="Van de Peer Y."/>
            <person name="Liu Z.J."/>
        </authorList>
    </citation>
    <scope>NUCLEOTIDE SEQUENCE [LARGE SCALE GENOMIC DNA]</scope>
    <source>
        <strain evidence="2">Lor288</strain>
    </source>
</reference>
<accession>A0ABR2M8M3</accession>
<keyword evidence="3" id="KW-1185">Reference proteome</keyword>